<keyword evidence="2" id="KW-1185">Reference proteome</keyword>
<proteinExistence type="predicted"/>
<comment type="caution">
    <text evidence="1">The sequence shown here is derived from an EMBL/GenBank/DDBJ whole genome shotgun (WGS) entry which is preliminary data.</text>
</comment>
<dbReference type="Proteomes" id="UP000559598">
    <property type="component" value="Unassembled WGS sequence"/>
</dbReference>
<dbReference type="EMBL" id="JACIDE010000024">
    <property type="protein sequence ID" value="MBB4075049.1"/>
    <property type="molecule type" value="Genomic_DNA"/>
</dbReference>
<gene>
    <name evidence="1" type="ORF">GGR02_002850</name>
</gene>
<reference evidence="1 2" key="1">
    <citation type="submission" date="2020-08" db="EMBL/GenBank/DDBJ databases">
        <title>Genomic Encyclopedia of Type Strains, Phase IV (KMG-IV): sequencing the most valuable type-strain genomes for metagenomic binning, comparative biology and taxonomic classification.</title>
        <authorList>
            <person name="Goeker M."/>
        </authorList>
    </citation>
    <scope>NUCLEOTIDE SEQUENCE [LARGE SCALE GENOMIC DNA]</scope>
    <source>
        <strain evidence="1 2">DSM 17075</strain>
    </source>
</reference>
<organism evidence="1 2">
    <name type="scientific">Anoxybacteroides voinovskiense</name>
    <dbReference type="NCBI Taxonomy" id="230470"/>
    <lineage>
        <taxon>Bacteria</taxon>
        <taxon>Bacillati</taxon>
        <taxon>Bacillota</taxon>
        <taxon>Bacilli</taxon>
        <taxon>Bacillales</taxon>
        <taxon>Anoxybacillaceae</taxon>
        <taxon>Anoxybacteroides</taxon>
    </lineage>
</organism>
<evidence type="ECO:0000313" key="1">
    <source>
        <dbReference type="EMBL" id="MBB4075049.1"/>
    </source>
</evidence>
<accession>A0A840DZY1</accession>
<name>A0A840DZY1_9BACL</name>
<protein>
    <submittedName>
        <fullName evidence="1">Uncharacterized protein</fullName>
    </submittedName>
</protein>
<evidence type="ECO:0000313" key="2">
    <source>
        <dbReference type="Proteomes" id="UP000559598"/>
    </source>
</evidence>
<dbReference type="AlphaFoldDB" id="A0A840DZY1"/>
<sequence>MAPVICPQCEQPARRLKHSLLCGCGFKIVRAVKESAKK</sequence>